<dbReference type="GO" id="GO:0005856">
    <property type="term" value="C:cytoskeleton"/>
    <property type="evidence" value="ECO:0007669"/>
    <property type="project" value="UniProtKB-SubCell"/>
</dbReference>
<dbReference type="InterPro" id="IPR000306">
    <property type="entry name" value="Znf_FYVE"/>
</dbReference>
<reference evidence="13" key="1">
    <citation type="submission" date="2020-11" db="EMBL/GenBank/DDBJ databases">
        <authorList>
            <person name="Tran Van P."/>
        </authorList>
    </citation>
    <scope>NUCLEOTIDE SEQUENCE</scope>
</reference>
<dbReference type="InterPro" id="IPR051092">
    <property type="entry name" value="FYVE_RhoGEF_PH"/>
</dbReference>
<feature type="compositionally biased region" description="Basic residues" evidence="9">
    <location>
        <begin position="280"/>
        <end position="289"/>
    </location>
</feature>
<evidence type="ECO:0000256" key="7">
    <source>
        <dbReference type="ARBA" id="ARBA00023212"/>
    </source>
</evidence>
<keyword evidence="3" id="KW-0344">Guanine-nucleotide releasing factor</keyword>
<dbReference type="PANTHER" id="PTHR12673:SF267">
    <property type="entry name" value="PROTEIN CBG10230"/>
    <property type="match status" value="1"/>
</dbReference>
<dbReference type="InterPro" id="IPR011993">
    <property type="entry name" value="PH-like_dom_sf"/>
</dbReference>
<feature type="domain" description="FYVE-type" evidence="12">
    <location>
        <begin position="1574"/>
        <end position="1633"/>
    </location>
</feature>
<feature type="compositionally biased region" description="Polar residues" evidence="9">
    <location>
        <begin position="156"/>
        <end position="172"/>
    </location>
</feature>
<feature type="compositionally biased region" description="Basic residues" evidence="9">
    <location>
        <begin position="205"/>
        <end position="217"/>
    </location>
</feature>
<dbReference type="InterPro" id="IPR000219">
    <property type="entry name" value="DH_dom"/>
</dbReference>
<feature type="domain" description="PH" evidence="10">
    <location>
        <begin position="1433"/>
        <end position="1534"/>
    </location>
</feature>
<keyword evidence="7" id="KW-0206">Cytoskeleton</keyword>
<evidence type="ECO:0000256" key="3">
    <source>
        <dbReference type="ARBA" id="ARBA00022658"/>
    </source>
</evidence>
<dbReference type="OrthoDB" id="245697at2759"/>
<feature type="compositionally biased region" description="Low complexity" evidence="9">
    <location>
        <begin position="297"/>
        <end position="319"/>
    </location>
</feature>
<feature type="region of interest" description="Disordered" evidence="9">
    <location>
        <begin position="77"/>
        <end position="97"/>
    </location>
</feature>
<evidence type="ECO:0000256" key="4">
    <source>
        <dbReference type="ARBA" id="ARBA00022723"/>
    </source>
</evidence>
<dbReference type="PROSITE" id="PS50178">
    <property type="entry name" value="ZF_FYVE"/>
    <property type="match status" value="1"/>
</dbReference>
<protein>
    <submittedName>
        <fullName evidence="13">Uncharacterized protein</fullName>
    </submittedName>
</protein>
<dbReference type="PANTHER" id="PTHR12673">
    <property type="entry name" value="FACIOGENITAL DYSPLASIA PROTEIN"/>
    <property type="match status" value="1"/>
</dbReference>
<dbReference type="Proteomes" id="UP000677054">
    <property type="component" value="Unassembled WGS sequence"/>
</dbReference>
<comment type="subcellular location">
    <subcellularLocation>
        <location evidence="1">Cytoplasm</location>
        <location evidence="1">Cytoskeleton</location>
    </subcellularLocation>
</comment>
<dbReference type="InterPro" id="IPR017455">
    <property type="entry name" value="Znf_FYVE-rel"/>
</dbReference>
<dbReference type="CDD" id="cd15743">
    <property type="entry name" value="FYVE_FGD6"/>
    <property type="match status" value="1"/>
</dbReference>
<keyword evidence="14" id="KW-1185">Reference proteome</keyword>
<feature type="region of interest" description="Disordered" evidence="9">
    <location>
        <begin position="733"/>
        <end position="762"/>
    </location>
</feature>
<dbReference type="EMBL" id="CAJPEV010001239">
    <property type="protein sequence ID" value="CAG0891550.1"/>
    <property type="molecule type" value="Genomic_DNA"/>
</dbReference>
<feature type="domain" description="PH" evidence="10">
    <location>
        <begin position="1700"/>
        <end position="1802"/>
    </location>
</feature>
<dbReference type="Pfam" id="PF01363">
    <property type="entry name" value="FYVE"/>
    <property type="match status" value="1"/>
</dbReference>
<evidence type="ECO:0000256" key="8">
    <source>
        <dbReference type="PROSITE-ProRule" id="PRU00091"/>
    </source>
</evidence>
<evidence type="ECO:0000259" key="10">
    <source>
        <dbReference type="PROSITE" id="PS50003"/>
    </source>
</evidence>
<sequence length="1806" mass="204736">MLTVPRARLSPGPVPSVAMVNTCHQTGITCGVERRQLPVVMVHHCEVEGERKREKPPVPPKPSWLVHQVTMAKGQHVPRRHHHHHHHHHHRQRGNTTPRRLAALWPCQQNLLHFQFLSPCPSRVEGSRDSPPSPLFLCVEALSVVRHEVEDEIASVGSSQVGRMNSLHLSTPESEKGGETGEAEKEKDKEAEEPAPPEQEPQRESRKKVFSGIRKRASSAPAAKSSKESSLPHIPIKSILKSAKQRVEKSKFSASAHELASSLSGFVKSHSSHGTTEKKSKSHVPRRFRKSAERSEPSSSAKSSATDVSSQKSISSIKESPLRRKPEGLPKPAPRRKVPVGTRYCRIQRDVPFVEDGATTVSDSSTEAFREEDTHIKYEQADAELRKFIHETLMSNGFPKDRKTEELGREIEGIVKEVFSDPSVSECLVACPPEFGLEETFIDRETFIDSLVQNIMTSSQYEAIGEMSWQRGNSPAFPPNPRGSPDTLPRQKNRPTKPPRAPKKPLVRSLSRELGLAIEHRRMIEERIYKENVEWQRKAMLETAKWMEERQRRQEKAERYKELKQMLEKEEREKQAKRAKEYADTLLKSQTQPKRFQSLPRDQKFEFNSGTLTPRRRRKKERIPVQPATIARDYRVQSEIEKYHTPPESPTKHFIRNVGRSPSPSRSQKRSQSSTLHSRKFQDSPSKPERKKRSQSFHEMDWLKKQEASSCARMATSEPDMDLAEQSMYHKYEKISRPLPNPPKPPRGKGKEDGNITPATPMSDTEALYKTITRQKQNYNHDGNFNKSQEMVGTESLGQASKTQLNELSRSLLEAAKASLIEQGIPPSKLQSFELYFANILSLPELKVSKLTIQELCAETINVSEITAEKIHKHVSGKKEDERSTATATPSTTTTSHQQARRDGDQTLTEDLTGATYETAVELDSDIEGSLKSVEVAFDTIEGSLSYIHSKVQSNESLASPDTRAYHQSLKHEGQESDVASTDHQIDGFILQDEDSVTRSSECMEDIPARLDDIRLALERLLAPRGCESSDIAQEELWISPFGNEVVSSACQVDAQLLEEELQVIFGDLAKKKAHNNMSFTLGSFSRSVGVSLQPPQLGGSLLDGRSYSETSHFQSSAQIEQGLELGRGRDQVGDREFQDSEMCGEVEEPERPLSPKGPAMSVVVSCESEDRCLANGFNNDPDSTSFSSEAFPNLISNCEETDSEDLDPGTRRKQKSFFIVQEIVSSEKGFVDVLKLLTIDFAEFVAERCDDNQTTVIPQAEIKRVFNHLPQLYQLNSDLLSDLSDRLANWHIRPQLADIFVKKGPFLKLYATYCQDYEAQCALLDEYCAKYPQWKKHVEDFEALDRCQRLKLQHYMLKPIQRVPQYRLLLDKYFRCLDPEEMDYEPTKSALLVMCDVADHINNSMKVDEAFNQLWQLQNQLQNFEVIQPGRRILKKGELLKICRKGTQARYFILMTDILLHTSYVNPGTNLPTGNGLYLRNAFQLTRMKVALPKIGEYQHEFSIISSTRSFSLVARSSAERVEWVQALQAAIDENASRRSTFCAANPLIYPTIENHTDSDLHLGKEAPVWVPDSRVTMCQLCTSEFTVTFRRHHCRACGKVVCSSCSNNEAPLEYLKNKCARVCDYCYVQLKKNFNSRKDSPQTSKSSVSSAESEADMRDSPDQESCKGQFKKFGSSATRRSQRSIPQRLREVRANTEEANMSGYLYQKKRANWRKLWFVLKDKVLYAYGASEDISALESLPLLGYHIRVVSEESPRNHFEGIDASLVFYVSHPNQQPLFFHTDSPDGTNRWVKALREATVLDPS</sequence>
<dbReference type="SMART" id="SM00064">
    <property type="entry name" value="FYVE"/>
    <property type="match status" value="1"/>
</dbReference>
<evidence type="ECO:0000256" key="6">
    <source>
        <dbReference type="ARBA" id="ARBA00022833"/>
    </source>
</evidence>
<evidence type="ECO:0000259" key="12">
    <source>
        <dbReference type="PROSITE" id="PS50178"/>
    </source>
</evidence>
<evidence type="ECO:0000313" key="14">
    <source>
        <dbReference type="Proteomes" id="UP000677054"/>
    </source>
</evidence>
<feature type="compositionally biased region" description="Basic and acidic residues" evidence="9">
    <location>
        <begin position="173"/>
        <end position="192"/>
    </location>
</feature>
<feature type="region of interest" description="Disordered" evidence="9">
    <location>
        <begin position="155"/>
        <end position="231"/>
    </location>
</feature>
<accession>A0A7R8XAN5</accession>
<dbReference type="InterPro" id="IPR013083">
    <property type="entry name" value="Znf_RING/FYVE/PHD"/>
</dbReference>
<dbReference type="Pfam" id="PF00169">
    <property type="entry name" value="PH"/>
    <property type="match status" value="2"/>
</dbReference>
<feature type="compositionally biased region" description="Basic residues" evidence="9">
    <location>
        <begin position="77"/>
        <end position="93"/>
    </location>
</feature>
<dbReference type="SUPFAM" id="SSF48065">
    <property type="entry name" value="DBL homology domain (DH-domain)"/>
    <property type="match status" value="1"/>
</dbReference>
<feature type="compositionally biased region" description="Low complexity" evidence="9">
    <location>
        <begin position="885"/>
        <end position="896"/>
    </location>
</feature>
<dbReference type="Gene3D" id="3.30.40.10">
    <property type="entry name" value="Zinc/RING finger domain, C3HC4 (zinc finger)"/>
    <property type="match status" value="1"/>
</dbReference>
<feature type="compositionally biased region" description="Basic and acidic residues" evidence="9">
    <location>
        <begin position="632"/>
        <end position="645"/>
    </location>
</feature>
<keyword evidence="5 8" id="KW-0863">Zinc-finger</keyword>
<keyword evidence="4" id="KW-0479">Metal-binding</keyword>
<feature type="compositionally biased region" description="Basic and acidic residues" evidence="9">
    <location>
        <begin position="572"/>
        <end position="583"/>
    </location>
</feature>
<gene>
    <name evidence="13" type="ORF">DSTB1V02_LOCUS6632</name>
</gene>
<feature type="compositionally biased region" description="Basic and acidic residues" evidence="9">
    <location>
        <begin position="1657"/>
        <end position="1667"/>
    </location>
</feature>
<feature type="compositionally biased region" description="Basic residues" evidence="9">
    <location>
        <begin position="491"/>
        <end position="506"/>
    </location>
</feature>
<dbReference type="CDD" id="cd00160">
    <property type="entry name" value="RhoGEF"/>
    <property type="match status" value="1"/>
</dbReference>
<dbReference type="PROSITE" id="PS50010">
    <property type="entry name" value="DH_2"/>
    <property type="match status" value="1"/>
</dbReference>
<dbReference type="Gene3D" id="1.20.900.10">
    <property type="entry name" value="Dbl homology (DH) domain"/>
    <property type="match status" value="1"/>
</dbReference>
<dbReference type="Gene3D" id="2.30.29.30">
    <property type="entry name" value="Pleckstrin-homology domain (PH domain)/Phosphotyrosine-binding domain (PTB)"/>
    <property type="match status" value="2"/>
</dbReference>
<name>A0A7R8XAN5_9CRUS</name>
<evidence type="ECO:0000256" key="1">
    <source>
        <dbReference type="ARBA" id="ARBA00004245"/>
    </source>
</evidence>
<feature type="region of interest" description="Disordered" evidence="9">
    <location>
        <begin position="572"/>
        <end position="702"/>
    </location>
</feature>
<feature type="region of interest" description="Disordered" evidence="9">
    <location>
        <begin position="264"/>
        <end position="341"/>
    </location>
</feature>
<dbReference type="SUPFAM" id="SSF50729">
    <property type="entry name" value="PH domain-like"/>
    <property type="match status" value="2"/>
</dbReference>
<dbReference type="GO" id="GO:0005737">
    <property type="term" value="C:cytoplasm"/>
    <property type="evidence" value="ECO:0007669"/>
    <property type="project" value="TreeGrafter"/>
</dbReference>
<feature type="compositionally biased region" description="Polar residues" evidence="9">
    <location>
        <begin position="1677"/>
        <end position="1687"/>
    </location>
</feature>
<evidence type="ECO:0000259" key="11">
    <source>
        <dbReference type="PROSITE" id="PS50010"/>
    </source>
</evidence>
<dbReference type="GO" id="GO:0008270">
    <property type="term" value="F:zinc ion binding"/>
    <property type="evidence" value="ECO:0007669"/>
    <property type="project" value="UniProtKB-KW"/>
</dbReference>
<feature type="region of interest" description="Disordered" evidence="9">
    <location>
        <begin position="872"/>
        <end position="909"/>
    </location>
</feature>
<dbReference type="Pfam" id="PF00621">
    <property type="entry name" value="RhoGEF"/>
    <property type="match status" value="1"/>
</dbReference>
<dbReference type="InterPro" id="IPR001849">
    <property type="entry name" value="PH_domain"/>
</dbReference>
<feature type="region of interest" description="Disordered" evidence="9">
    <location>
        <begin position="470"/>
        <end position="508"/>
    </location>
</feature>
<dbReference type="EMBL" id="LR900756">
    <property type="protein sequence ID" value="CAD7246788.1"/>
    <property type="molecule type" value="Genomic_DNA"/>
</dbReference>
<organism evidence="13">
    <name type="scientific">Darwinula stevensoni</name>
    <dbReference type="NCBI Taxonomy" id="69355"/>
    <lineage>
        <taxon>Eukaryota</taxon>
        <taxon>Metazoa</taxon>
        <taxon>Ecdysozoa</taxon>
        <taxon>Arthropoda</taxon>
        <taxon>Crustacea</taxon>
        <taxon>Oligostraca</taxon>
        <taxon>Ostracoda</taxon>
        <taxon>Podocopa</taxon>
        <taxon>Podocopida</taxon>
        <taxon>Darwinulocopina</taxon>
        <taxon>Darwinuloidea</taxon>
        <taxon>Darwinulidae</taxon>
        <taxon>Darwinula</taxon>
    </lineage>
</organism>
<feature type="domain" description="DH" evidence="11">
    <location>
        <begin position="1216"/>
        <end position="1405"/>
    </location>
</feature>
<dbReference type="GO" id="GO:0005085">
    <property type="term" value="F:guanyl-nucleotide exchange factor activity"/>
    <property type="evidence" value="ECO:0007669"/>
    <property type="project" value="UniProtKB-KW"/>
</dbReference>
<evidence type="ECO:0000256" key="9">
    <source>
        <dbReference type="SAM" id="MobiDB-lite"/>
    </source>
</evidence>
<evidence type="ECO:0000256" key="2">
    <source>
        <dbReference type="ARBA" id="ARBA00022490"/>
    </source>
</evidence>
<dbReference type="SMART" id="SM00325">
    <property type="entry name" value="RhoGEF"/>
    <property type="match status" value="1"/>
</dbReference>
<dbReference type="SMART" id="SM00233">
    <property type="entry name" value="PH"/>
    <property type="match status" value="2"/>
</dbReference>
<feature type="compositionally biased region" description="Low complexity" evidence="9">
    <location>
        <begin position="660"/>
        <end position="674"/>
    </location>
</feature>
<proteinExistence type="predicted"/>
<evidence type="ECO:0000313" key="13">
    <source>
        <dbReference type="EMBL" id="CAD7246788.1"/>
    </source>
</evidence>
<keyword evidence="6" id="KW-0862">Zinc</keyword>
<dbReference type="InterPro" id="IPR035899">
    <property type="entry name" value="DBL_dom_sf"/>
</dbReference>
<keyword evidence="2" id="KW-0963">Cytoplasm</keyword>
<dbReference type="PROSITE" id="PS50003">
    <property type="entry name" value="PH_DOMAIN"/>
    <property type="match status" value="2"/>
</dbReference>
<feature type="region of interest" description="Disordered" evidence="9">
    <location>
        <begin position="1638"/>
        <end position="1694"/>
    </location>
</feature>
<evidence type="ECO:0000256" key="5">
    <source>
        <dbReference type="ARBA" id="ARBA00022771"/>
    </source>
</evidence>
<feature type="region of interest" description="Disordered" evidence="9">
    <location>
        <begin position="1139"/>
        <end position="1160"/>
    </location>
</feature>